<keyword evidence="1" id="KW-0808">Transferase</keyword>
<dbReference type="InterPro" id="IPR023149">
    <property type="entry name" value="Trans_acon_MeTrfase_C"/>
</dbReference>
<protein>
    <submittedName>
        <fullName evidence="1">Trans-aconitate 2-methyltransferase</fullName>
        <ecNumber evidence="1">2.1.1.144</ecNumber>
    </submittedName>
</protein>
<proteinExistence type="predicted"/>
<dbReference type="Gene3D" id="1.10.150.290">
    <property type="entry name" value="S-adenosyl-L-methionine-dependent methyltransferases"/>
    <property type="match status" value="1"/>
</dbReference>
<dbReference type="GO" id="GO:0030798">
    <property type="term" value="F:trans-aconitate 2-methyltransferase activity"/>
    <property type="evidence" value="ECO:0007669"/>
    <property type="project" value="UniProtKB-EC"/>
</dbReference>
<dbReference type="EC" id="2.1.1.144" evidence="1"/>
<dbReference type="EMBL" id="LNQE01001315">
    <property type="protein sequence ID" value="KUG19203.1"/>
    <property type="molecule type" value="Genomic_DNA"/>
</dbReference>
<dbReference type="Gene3D" id="3.40.50.150">
    <property type="entry name" value="Vaccinia Virus protein VP39"/>
    <property type="match status" value="1"/>
</dbReference>
<gene>
    <name evidence="1" type="ORF">ASZ90_011076</name>
</gene>
<comment type="caution">
    <text evidence="1">The sequence shown here is derived from an EMBL/GenBank/DDBJ whole genome shotgun (WGS) entry which is preliminary data.</text>
</comment>
<organism evidence="1">
    <name type="scientific">hydrocarbon metagenome</name>
    <dbReference type="NCBI Taxonomy" id="938273"/>
    <lineage>
        <taxon>unclassified sequences</taxon>
        <taxon>metagenomes</taxon>
        <taxon>ecological metagenomes</taxon>
    </lineage>
</organism>
<evidence type="ECO:0000313" key="1">
    <source>
        <dbReference type="EMBL" id="KUG19203.1"/>
    </source>
</evidence>
<dbReference type="InterPro" id="IPR029063">
    <property type="entry name" value="SAM-dependent_MTases_sf"/>
</dbReference>
<keyword evidence="1" id="KW-0489">Methyltransferase</keyword>
<name>A0A0W8FFY7_9ZZZZ</name>
<reference evidence="1" key="1">
    <citation type="journal article" date="2015" name="Proc. Natl. Acad. Sci. U.S.A.">
        <title>Networks of energetic and metabolic interactions define dynamics in microbial communities.</title>
        <authorList>
            <person name="Embree M."/>
            <person name="Liu J.K."/>
            <person name="Al-Bassam M.M."/>
            <person name="Zengler K."/>
        </authorList>
    </citation>
    <scope>NUCLEOTIDE SEQUENCE</scope>
</reference>
<dbReference type="GO" id="GO:0032259">
    <property type="term" value="P:methylation"/>
    <property type="evidence" value="ECO:0007669"/>
    <property type="project" value="UniProtKB-KW"/>
</dbReference>
<dbReference type="AlphaFoldDB" id="A0A0W8FFY7"/>
<accession>A0A0W8FFY7</accession>
<sequence length="71" mass="8041">MAFDDRDGLAGWVRTTWHLYLERLPEDARPGFVAGVVERYVARHPSADGRIHVPMVRLEVEAEAEAEAVRP</sequence>